<proteinExistence type="predicted"/>
<protein>
    <submittedName>
        <fullName evidence="2">Uncharacterized protein</fullName>
    </submittedName>
</protein>
<reference evidence="2" key="1">
    <citation type="submission" date="2023-07" db="EMBL/GenBank/DDBJ databases">
        <authorList>
            <consortium name="AG Swart"/>
            <person name="Singh M."/>
            <person name="Singh A."/>
            <person name="Seah K."/>
            <person name="Emmerich C."/>
        </authorList>
    </citation>
    <scope>NUCLEOTIDE SEQUENCE</scope>
    <source>
        <strain evidence="2">DP1</strain>
    </source>
</reference>
<comment type="caution">
    <text evidence="2">The sequence shown here is derived from an EMBL/GenBank/DDBJ whole genome shotgun (WGS) entry which is preliminary data.</text>
</comment>
<evidence type="ECO:0000256" key="1">
    <source>
        <dbReference type="SAM" id="MobiDB-lite"/>
    </source>
</evidence>
<organism evidence="2 3">
    <name type="scientific">Euplotes crassus</name>
    <dbReference type="NCBI Taxonomy" id="5936"/>
    <lineage>
        <taxon>Eukaryota</taxon>
        <taxon>Sar</taxon>
        <taxon>Alveolata</taxon>
        <taxon>Ciliophora</taxon>
        <taxon>Intramacronucleata</taxon>
        <taxon>Spirotrichea</taxon>
        <taxon>Hypotrichia</taxon>
        <taxon>Euplotida</taxon>
        <taxon>Euplotidae</taxon>
        <taxon>Moneuplotes</taxon>
    </lineage>
</organism>
<sequence>MSSRNNRRRRLASIGVSLRNSFNQECLPEIAPNNRKSIEREKPRNKTKLSMKRRRSIIDLTKKESINCTQSFFSPKPKKLAFFNKKITFIPNFWNKKKARKMTLQTTTKKTKAKILVCKKETESEKREKIKLIFDSMDAKYSKYIKHEIQRKHKLVL</sequence>
<keyword evidence="3" id="KW-1185">Reference proteome</keyword>
<accession>A0AAD2D6U8</accession>
<evidence type="ECO:0000313" key="3">
    <source>
        <dbReference type="Proteomes" id="UP001295684"/>
    </source>
</evidence>
<dbReference type="EMBL" id="CAMPGE010025073">
    <property type="protein sequence ID" value="CAI2382867.1"/>
    <property type="molecule type" value="Genomic_DNA"/>
</dbReference>
<gene>
    <name evidence="2" type="ORF">ECRASSUSDP1_LOCUS24355</name>
</gene>
<dbReference type="Proteomes" id="UP001295684">
    <property type="component" value="Unassembled WGS sequence"/>
</dbReference>
<dbReference type="AlphaFoldDB" id="A0AAD2D6U8"/>
<evidence type="ECO:0000313" key="2">
    <source>
        <dbReference type="EMBL" id="CAI2382867.1"/>
    </source>
</evidence>
<name>A0AAD2D6U8_EUPCR</name>
<feature type="region of interest" description="Disordered" evidence="1">
    <location>
        <begin position="33"/>
        <end position="52"/>
    </location>
</feature>